<feature type="transmembrane region" description="Helical" evidence="1">
    <location>
        <begin position="175"/>
        <end position="194"/>
    </location>
</feature>
<evidence type="ECO:0000313" key="3">
    <source>
        <dbReference type="Proteomes" id="UP000886879"/>
    </source>
</evidence>
<gene>
    <name evidence="2" type="ORF">IAD31_09850</name>
</gene>
<reference evidence="2" key="2">
    <citation type="journal article" date="2021" name="PeerJ">
        <title>Extensive microbial diversity within the chicken gut microbiome revealed by metagenomics and culture.</title>
        <authorList>
            <person name="Gilroy R."/>
            <person name="Ravi A."/>
            <person name="Getino M."/>
            <person name="Pursley I."/>
            <person name="Horton D.L."/>
            <person name="Alikhan N.F."/>
            <person name="Baker D."/>
            <person name="Gharbi K."/>
            <person name="Hall N."/>
            <person name="Watson M."/>
            <person name="Adriaenssens E.M."/>
            <person name="Foster-Nyarko E."/>
            <person name="Jarju S."/>
            <person name="Secka A."/>
            <person name="Antonio M."/>
            <person name="Oren A."/>
            <person name="Chaudhuri R.R."/>
            <person name="La Ragione R."/>
            <person name="Hildebrand F."/>
            <person name="Pallen M.J."/>
        </authorList>
    </citation>
    <scope>NUCLEOTIDE SEQUENCE</scope>
    <source>
        <strain evidence="2">ChiGjej2B2-12916</strain>
    </source>
</reference>
<dbReference type="AlphaFoldDB" id="A0A9D0YW34"/>
<proteinExistence type="predicted"/>
<comment type="caution">
    <text evidence="2">The sequence shown here is derived from an EMBL/GenBank/DDBJ whole genome shotgun (WGS) entry which is preliminary data.</text>
</comment>
<feature type="transmembrane region" description="Helical" evidence="1">
    <location>
        <begin position="144"/>
        <end position="166"/>
    </location>
</feature>
<dbReference type="EMBL" id="DVFO01000106">
    <property type="protein sequence ID" value="HIQ61873.1"/>
    <property type="molecule type" value="Genomic_DNA"/>
</dbReference>
<keyword evidence="1" id="KW-0812">Transmembrane</keyword>
<dbReference type="Proteomes" id="UP000886879">
    <property type="component" value="Unassembled WGS sequence"/>
</dbReference>
<evidence type="ECO:0000313" key="2">
    <source>
        <dbReference type="EMBL" id="HIQ61873.1"/>
    </source>
</evidence>
<reference evidence="2" key="1">
    <citation type="submission" date="2020-10" db="EMBL/GenBank/DDBJ databases">
        <authorList>
            <person name="Gilroy R."/>
        </authorList>
    </citation>
    <scope>NUCLEOTIDE SEQUENCE</scope>
    <source>
        <strain evidence="2">ChiGjej2B2-12916</strain>
    </source>
</reference>
<organism evidence="2 3">
    <name type="scientific">Candidatus Enterenecus faecium</name>
    <dbReference type="NCBI Taxonomy" id="2840780"/>
    <lineage>
        <taxon>Bacteria</taxon>
        <taxon>Bacillati</taxon>
        <taxon>Bacillota</taxon>
        <taxon>Clostridia</taxon>
        <taxon>Eubacteriales</taxon>
        <taxon>Candidatus Enterenecus</taxon>
    </lineage>
</organism>
<sequence length="237" mass="26717">MRDKPWKQGLQQVYLPPAARKKQEFLQQFQQPELSSFRFLVTQGAYLRPWSWLVSVGILVFALLITQNNNLQEVWRVSALLPFAALATVTELSRSARYRMEELEMSARFSLKTLLMARLTLLGLGNLVLLAVLLPLVAGWSQLPLAQTGCMLLCPYCLTSLICLVLSRRFRGSEVVFLCAVAAAAVSGLCYLWQSAWPVLETGNHPVTLVGFTLVLLGLMIWEYGKYLFCGEELVWN</sequence>
<keyword evidence="1" id="KW-1133">Transmembrane helix</keyword>
<feature type="transmembrane region" description="Helical" evidence="1">
    <location>
        <begin position="50"/>
        <end position="68"/>
    </location>
</feature>
<feature type="transmembrane region" description="Helical" evidence="1">
    <location>
        <begin position="74"/>
        <end position="93"/>
    </location>
</feature>
<feature type="transmembrane region" description="Helical" evidence="1">
    <location>
        <begin position="206"/>
        <end position="224"/>
    </location>
</feature>
<protein>
    <submittedName>
        <fullName evidence="2">Uncharacterized protein</fullName>
    </submittedName>
</protein>
<accession>A0A9D0YW34</accession>
<evidence type="ECO:0000256" key="1">
    <source>
        <dbReference type="SAM" id="Phobius"/>
    </source>
</evidence>
<name>A0A9D0YW34_9FIRM</name>
<keyword evidence="1" id="KW-0472">Membrane</keyword>
<feature type="transmembrane region" description="Helical" evidence="1">
    <location>
        <begin position="114"/>
        <end position="138"/>
    </location>
</feature>